<accession>A0ABW0T266</accession>
<keyword evidence="1" id="KW-0812">Transmembrane</keyword>
<dbReference type="EMBL" id="JBHSNG010000059">
    <property type="protein sequence ID" value="MFC5583420.1"/>
    <property type="molecule type" value="Genomic_DNA"/>
</dbReference>
<dbReference type="Proteomes" id="UP001596111">
    <property type="component" value="Unassembled WGS sequence"/>
</dbReference>
<keyword evidence="3" id="KW-1185">Reference proteome</keyword>
<evidence type="ECO:0000313" key="3">
    <source>
        <dbReference type="Proteomes" id="UP001596111"/>
    </source>
</evidence>
<name>A0ABW0T266_9GAMM</name>
<dbReference type="RefSeq" id="WP_377330413.1">
    <property type="nucleotide sequence ID" value="NZ_JBHSNG010000059.1"/>
</dbReference>
<protein>
    <submittedName>
        <fullName evidence="2">Uncharacterized protein</fullName>
    </submittedName>
</protein>
<comment type="caution">
    <text evidence="2">The sequence shown here is derived from an EMBL/GenBank/DDBJ whole genome shotgun (WGS) entry which is preliminary data.</text>
</comment>
<reference evidence="3" key="1">
    <citation type="journal article" date="2019" name="Int. J. Syst. Evol. Microbiol.">
        <title>The Global Catalogue of Microorganisms (GCM) 10K type strain sequencing project: providing services to taxonomists for standard genome sequencing and annotation.</title>
        <authorList>
            <consortium name="The Broad Institute Genomics Platform"/>
            <consortium name="The Broad Institute Genome Sequencing Center for Infectious Disease"/>
            <person name="Wu L."/>
            <person name="Ma J."/>
        </authorList>
    </citation>
    <scope>NUCLEOTIDE SEQUENCE [LARGE SCALE GENOMIC DNA]</scope>
    <source>
        <strain evidence="3">CGMCC 1.13587</strain>
    </source>
</reference>
<evidence type="ECO:0000256" key="1">
    <source>
        <dbReference type="SAM" id="Phobius"/>
    </source>
</evidence>
<gene>
    <name evidence="2" type="ORF">ACFPPB_20105</name>
</gene>
<evidence type="ECO:0000313" key="2">
    <source>
        <dbReference type="EMBL" id="MFC5583420.1"/>
    </source>
</evidence>
<feature type="transmembrane region" description="Helical" evidence="1">
    <location>
        <begin position="20"/>
        <end position="40"/>
    </location>
</feature>
<proteinExistence type="predicted"/>
<keyword evidence="1" id="KW-0472">Membrane</keyword>
<organism evidence="2 3">
    <name type="scientific">Rhodanobacter terrae</name>
    <dbReference type="NCBI Taxonomy" id="418647"/>
    <lineage>
        <taxon>Bacteria</taxon>
        <taxon>Pseudomonadati</taxon>
        <taxon>Pseudomonadota</taxon>
        <taxon>Gammaproteobacteria</taxon>
        <taxon>Lysobacterales</taxon>
        <taxon>Rhodanobacteraceae</taxon>
        <taxon>Rhodanobacter</taxon>
    </lineage>
</organism>
<keyword evidence="1" id="KW-1133">Transmembrane helix</keyword>
<sequence>MQRKATRIELFNLATPPRAFHLSLLAFFVCFFAWFAVAPLKEAEL</sequence>